<dbReference type="SMART" id="SM00382">
    <property type="entry name" value="AAA"/>
    <property type="match status" value="1"/>
</dbReference>
<dbReference type="GO" id="GO:0009381">
    <property type="term" value="F:excinuclease ABC activity"/>
    <property type="evidence" value="ECO:0007669"/>
    <property type="project" value="UniProtKB-UniRule"/>
</dbReference>
<keyword evidence="7 17" id="KW-0228">DNA excision</keyword>
<evidence type="ECO:0000256" key="3">
    <source>
        <dbReference type="ARBA" id="ARBA00022723"/>
    </source>
</evidence>
<comment type="subunit">
    <text evidence="17">Forms a heterotetramer with UvrB during the search for lesions.</text>
</comment>
<dbReference type="Gene3D" id="3.40.50.300">
    <property type="entry name" value="P-loop containing nucleotide triphosphate hydrolases"/>
    <property type="match status" value="2"/>
</dbReference>
<keyword evidence="6 17" id="KW-0227">DNA damage</keyword>
<evidence type="ECO:0000256" key="6">
    <source>
        <dbReference type="ARBA" id="ARBA00022763"/>
    </source>
</evidence>
<evidence type="ECO:0000256" key="15">
    <source>
        <dbReference type="ARBA" id="ARBA00039316"/>
    </source>
</evidence>
<dbReference type="GO" id="GO:0003677">
    <property type="term" value="F:DNA binding"/>
    <property type="evidence" value="ECO:0007669"/>
    <property type="project" value="UniProtKB-UniRule"/>
</dbReference>
<dbReference type="PANTHER" id="PTHR43152:SF3">
    <property type="entry name" value="UVRABC SYSTEM PROTEIN A"/>
    <property type="match status" value="1"/>
</dbReference>
<dbReference type="CDD" id="cd03271">
    <property type="entry name" value="ABC_UvrA_II"/>
    <property type="match status" value="1"/>
</dbReference>
<dbReference type="InterPro" id="IPR004602">
    <property type="entry name" value="UvrA"/>
</dbReference>
<evidence type="ECO:0000256" key="16">
    <source>
        <dbReference type="ARBA" id="ARBA00042156"/>
    </source>
</evidence>
<gene>
    <name evidence="17" type="primary">uvrA</name>
    <name evidence="19" type="ORF">CEE36_01905</name>
</gene>
<protein>
    <recommendedName>
        <fullName evidence="15 17">UvrABC system protein A</fullName>
        <shortName evidence="17">UvrA protein</shortName>
    </recommendedName>
    <alternativeName>
        <fullName evidence="16 17">Excinuclease ABC subunit A</fullName>
    </alternativeName>
</protein>
<keyword evidence="4 17" id="KW-0677">Repeat</keyword>
<dbReference type="InterPro" id="IPR017871">
    <property type="entry name" value="ABC_transporter-like_CS"/>
</dbReference>
<evidence type="ECO:0000256" key="17">
    <source>
        <dbReference type="HAMAP-Rule" id="MF_00205"/>
    </source>
</evidence>
<keyword evidence="3 17" id="KW-0479">Metal-binding</keyword>
<feature type="binding site" evidence="17">
    <location>
        <begin position="32"/>
        <end position="39"/>
    </location>
    <ligand>
        <name>ATP</name>
        <dbReference type="ChEBI" id="CHEBI:30616"/>
    </ligand>
</feature>
<dbReference type="Gene3D" id="3.30.1490.20">
    <property type="entry name" value="ATP-grasp fold, A domain"/>
    <property type="match status" value="1"/>
</dbReference>
<dbReference type="InterPro" id="IPR041552">
    <property type="entry name" value="UvrA_DNA-bd"/>
</dbReference>
<evidence type="ECO:0000313" key="20">
    <source>
        <dbReference type="Proteomes" id="UP000317778"/>
    </source>
</evidence>
<dbReference type="Proteomes" id="UP000317778">
    <property type="component" value="Unassembled WGS sequence"/>
</dbReference>
<keyword evidence="17" id="KW-0742">SOS response</keyword>
<dbReference type="GO" id="GO:0005737">
    <property type="term" value="C:cytoplasm"/>
    <property type="evidence" value="ECO:0007669"/>
    <property type="project" value="UniProtKB-SubCell"/>
</dbReference>
<comment type="similarity">
    <text evidence="14 17">Belongs to the ABC transporter superfamily. UvrA family.</text>
</comment>
<dbReference type="Gene3D" id="1.10.8.280">
    <property type="entry name" value="ABC transporter ATPase domain-like"/>
    <property type="match status" value="1"/>
</dbReference>
<dbReference type="InterPro" id="IPR003439">
    <property type="entry name" value="ABC_transporter-like_ATP-bd"/>
</dbReference>
<evidence type="ECO:0000256" key="5">
    <source>
        <dbReference type="ARBA" id="ARBA00022741"/>
    </source>
</evidence>
<evidence type="ECO:0000256" key="14">
    <source>
        <dbReference type="ARBA" id="ARBA00038000"/>
    </source>
</evidence>
<organism evidence="19 20">
    <name type="scientific">candidate division TA06 bacterium B3_TA06</name>
    <dbReference type="NCBI Taxonomy" id="2012487"/>
    <lineage>
        <taxon>Bacteria</taxon>
        <taxon>Bacteria division TA06</taxon>
    </lineage>
</organism>
<keyword evidence="10 17" id="KW-0067">ATP-binding</keyword>
<name>A0A532V9M4_UNCT6</name>
<keyword evidence="13 17" id="KW-0234">DNA repair</keyword>
<dbReference type="PROSITE" id="PS50893">
    <property type="entry name" value="ABC_TRANSPORTER_2"/>
    <property type="match status" value="2"/>
</dbReference>
<dbReference type="SUPFAM" id="SSF52540">
    <property type="entry name" value="P-loop containing nucleoside triphosphate hydrolases"/>
    <property type="match status" value="2"/>
</dbReference>
<dbReference type="Pfam" id="PF17760">
    <property type="entry name" value="UvrA_inter"/>
    <property type="match status" value="1"/>
</dbReference>
<dbReference type="FunFam" id="1.20.1580.10:FF:000002">
    <property type="entry name" value="UvrABC system protein A"/>
    <property type="match status" value="1"/>
</dbReference>
<dbReference type="GO" id="GO:0009432">
    <property type="term" value="P:SOS response"/>
    <property type="evidence" value="ECO:0007669"/>
    <property type="project" value="UniProtKB-UniRule"/>
</dbReference>
<dbReference type="EMBL" id="NJBO01000002">
    <property type="protein sequence ID" value="TKJ43895.1"/>
    <property type="molecule type" value="Genomic_DNA"/>
</dbReference>
<evidence type="ECO:0000256" key="2">
    <source>
        <dbReference type="ARBA" id="ARBA00022490"/>
    </source>
</evidence>
<dbReference type="NCBIfam" id="TIGR00630">
    <property type="entry name" value="uvra"/>
    <property type="match status" value="1"/>
</dbReference>
<evidence type="ECO:0000256" key="7">
    <source>
        <dbReference type="ARBA" id="ARBA00022769"/>
    </source>
</evidence>
<proteinExistence type="inferred from homology"/>
<dbReference type="InterPro" id="IPR041102">
    <property type="entry name" value="UvrA_inter"/>
</dbReference>
<evidence type="ECO:0000256" key="8">
    <source>
        <dbReference type="ARBA" id="ARBA00022771"/>
    </source>
</evidence>
<dbReference type="Pfam" id="PF17755">
    <property type="entry name" value="UvrA_DNA-bind"/>
    <property type="match status" value="1"/>
</dbReference>
<dbReference type="InterPro" id="IPR003593">
    <property type="entry name" value="AAA+_ATPase"/>
</dbReference>
<evidence type="ECO:0000256" key="13">
    <source>
        <dbReference type="ARBA" id="ARBA00023204"/>
    </source>
</evidence>
<dbReference type="HAMAP" id="MF_00205">
    <property type="entry name" value="UvrA"/>
    <property type="match status" value="1"/>
</dbReference>
<evidence type="ECO:0000313" key="19">
    <source>
        <dbReference type="EMBL" id="TKJ43895.1"/>
    </source>
</evidence>
<dbReference type="InterPro" id="IPR027417">
    <property type="entry name" value="P-loop_NTPase"/>
</dbReference>
<dbReference type="AlphaFoldDB" id="A0A532V9M4"/>
<dbReference type="GO" id="GO:0006289">
    <property type="term" value="P:nucleotide-excision repair"/>
    <property type="evidence" value="ECO:0007669"/>
    <property type="project" value="UniProtKB-UniRule"/>
</dbReference>
<dbReference type="GO" id="GO:0016887">
    <property type="term" value="F:ATP hydrolysis activity"/>
    <property type="evidence" value="ECO:0007669"/>
    <property type="project" value="InterPro"/>
</dbReference>
<feature type="domain" description="ABC transporter" evidence="18">
    <location>
        <begin position="601"/>
        <end position="932"/>
    </location>
</feature>
<evidence type="ECO:0000256" key="9">
    <source>
        <dbReference type="ARBA" id="ARBA00022833"/>
    </source>
</evidence>
<keyword evidence="11 17" id="KW-0267">Excision nuclease</keyword>
<dbReference type="GO" id="GO:0009380">
    <property type="term" value="C:excinuclease repair complex"/>
    <property type="evidence" value="ECO:0007669"/>
    <property type="project" value="InterPro"/>
</dbReference>
<dbReference type="Gene3D" id="1.20.1580.10">
    <property type="entry name" value="ABC transporter ATPase like domain"/>
    <property type="match status" value="2"/>
</dbReference>
<dbReference type="PROSITE" id="PS00211">
    <property type="entry name" value="ABC_TRANSPORTER_1"/>
    <property type="match status" value="1"/>
</dbReference>
<keyword evidence="5 17" id="KW-0547">Nucleotide-binding</keyword>
<keyword evidence="9 17" id="KW-0862">Zinc</keyword>
<keyword evidence="12 17" id="KW-0238">DNA-binding</keyword>
<dbReference type="InterPro" id="IPR013815">
    <property type="entry name" value="ATP_grasp_subdomain_1"/>
</dbReference>
<feature type="zinc finger region" description="C4-type" evidence="17">
    <location>
        <begin position="735"/>
        <end position="761"/>
    </location>
</feature>
<evidence type="ECO:0000256" key="11">
    <source>
        <dbReference type="ARBA" id="ARBA00022881"/>
    </source>
</evidence>
<reference evidence="19 20" key="1">
    <citation type="submission" date="2017-06" db="EMBL/GenBank/DDBJ databases">
        <title>Novel microbial phyla capable of carbon fixation and sulfur reduction in deep-sea sediments.</title>
        <authorList>
            <person name="Huang J."/>
            <person name="Baker B."/>
            <person name="Wang Y."/>
        </authorList>
    </citation>
    <scope>NUCLEOTIDE SEQUENCE [LARGE SCALE GENOMIC DNA]</scope>
    <source>
        <strain evidence="19">B3_TA06</strain>
    </source>
</reference>
<evidence type="ECO:0000256" key="12">
    <source>
        <dbReference type="ARBA" id="ARBA00023125"/>
    </source>
</evidence>
<sequence>MEQDIFIKGAREHNLKNIDVSIPRNKLVVITGISGSGKSSLAFDTLYAEGQRRYMESLSTYARQFMGVMQKPDVDFIEGLSPAIAIEPRTAARNPRSTVATVTEIYDYLRVLFARVGKPYCPNCNVPISKMSTDQIIDALLAYPDKTKLVILAPKIRGRKGEYRDLWGKLARKGFVRARVDGEIIELDSPPILEKYKQHTIEVVIDRIVLKPNIRKRLADSVELALSEGEGLCTVLIDGKNERIFSQSLACTQCGFSYPELSPRLFSFNSPYGACPVCHGLGTKMEIDPDRLIANPRLSILEGTLTPWGEPQGWALALLRSVAKHYKFDLAAPWAELSEETRNIVLYGSPASVEVKYVGRSGHRYEGYERFEGIANNLMRLHRETESDYRRRYIEGFMSILPCPKCGGDRLKPEALSVRIGEANIREITRFSVREATEFFANLKLSKHNRTIVKEVIKEISERLRFLVEVGVAYLTLDRTADTLAGGEEQRVRLATQIGSRLVGVIYILDEPTIGLHPRDNRRLLSTLAKLRDLGNTVVVVEHDRDTIESADHVIDLGPGAGAAGGRIVAQGTPEEIKSSKRSLTGRYLTGKCKIEVPSHRRSPNLDKLVVKGARHNNLKNMDVEFPLGLFICVTGVSGSGKSSLVADILYRALARRFYRSRSKPGAHDRIEGLEYIDKVINIDQSPIGRTPRSNPATYTQAFGPIRELFAKTKEARIRGYKPGRFSFNVRGGRCERCSGEGTLRIEMHFLPDVYVPCEVCRSKRYNRETMEVRFKGRNIAEVLDMTVDEALEFFRDIPPVARKLRLLKDVGLGYIKLGQSAPSLSGGEAQRIKLAKELSKIPKGHTVYLLDEPTTGLHFEDVKMLLSVLQRLVEKRNTVIVIEHNPDVIKCADWIIDLGPEGGDEGGHIVAQGPPEKIAKSAKSYTGRFLKGIL</sequence>
<dbReference type="GO" id="GO:0008270">
    <property type="term" value="F:zinc ion binding"/>
    <property type="evidence" value="ECO:0007669"/>
    <property type="project" value="UniProtKB-UniRule"/>
</dbReference>
<dbReference type="GO" id="GO:0005524">
    <property type="term" value="F:ATP binding"/>
    <property type="evidence" value="ECO:0007669"/>
    <property type="project" value="UniProtKB-UniRule"/>
</dbReference>
<accession>A0A532V9M4</accession>
<dbReference type="PANTHER" id="PTHR43152">
    <property type="entry name" value="UVRABC SYSTEM PROTEIN A"/>
    <property type="match status" value="1"/>
</dbReference>
<evidence type="ECO:0000256" key="4">
    <source>
        <dbReference type="ARBA" id="ARBA00022737"/>
    </source>
</evidence>
<keyword evidence="2 17" id="KW-0963">Cytoplasm</keyword>
<dbReference type="NCBIfam" id="NF001503">
    <property type="entry name" value="PRK00349.1"/>
    <property type="match status" value="1"/>
</dbReference>
<evidence type="ECO:0000256" key="10">
    <source>
        <dbReference type="ARBA" id="ARBA00022840"/>
    </source>
</evidence>
<evidence type="ECO:0000256" key="1">
    <source>
        <dbReference type="ARBA" id="ARBA00004496"/>
    </source>
</evidence>
<evidence type="ECO:0000259" key="18">
    <source>
        <dbReference type="PROSITE" id="PS50893"/>
    </source>
</evidence>
<comment type="caution">
    <text evidence="19">The sequence shown here is derived from an EMBL/GenBank/DDBJ whole genome shotgun (WGS) entry which is preliminary data.</text>
</comment>
<keyword evidence="8 17" id="KW-0863">Zinc-finger</keyword>
<feature type="domain" description="ABC transporter" evidence="18">
    <location>
        <begin position="335"/>
        <end position="584"/>
    </location>
</feature>
<feature type="binding site" evidence="17">
    <location>
        <begin position="636"/>
        <end position="643"/>
    </location>
    <ligand>
        <name>ATP</name>
        <dbReference type="ChEBI" id="CHEBI:30616"/>
    </ligand>
</feature>
<comment type="function">
    <text evidence="17">The UvrABC repair system catalyzes the recognition and processing of DNA lesions. UvrA is an ATPase and a DNA-binding protein. A damage recognition complex composed of 2 UvrA and 2 UvrB subunits scans DNA for abnormalities. When the presence of a lesion has been verified by UvrB, the UvrA molecules dissociate.</text>
</comment>
<comment type="subcellular location">
    <subcellularLocation>
        <location evidence="1 17">Cytoplasm</location>
    </subcellularLocation>
</comment>
<feature type="zinc finger region" description="C4-type" evidence="17">
    <location>
        <begin position="251"/>
        <end position="278"/>
    </location>
</feature>